<protein>
    <recommendedName>
        <fullName evidence="8">tRNA (uracil(54)-C(5))-methyltransferase</fullName>
    </recommendedName>
</protein>
<dbReference type="EMBL" id="HBIS01004646">
    <property type="protein sequence ID" value="CAE0610391.1"/>
    <property type="molecule type" value="Transcribed_RNA"/>
</dbReference>
<dbReference type="PROSITE" id="PS01230">
    <property type="entry name" value="TRMA_1"/>
    <property type="match status" value="1"/>
</dbReference>
<keyword evidence="3 5" id="KW-0949">S-adenosyl-L-methionine</keyword>
<dbReference type="GO" id="GO:0019843">
    <property type="term" value="F:rRNA binding"/>
    <property type="evidence" value="ECO:0007669"/>
    <property type="project" value="TreeGrafter"/>
</dbReference>
<dbReference type="FunFam" id="3.40.50.150:FF:000012">
    <property type="entry name" value="tRNA/tmRNA (uracil-C(5))-methyltransferase"/>
    <property type="match status" value="1"/>
</dbReference>
<dbReference type="AlphaFoldDB" id="A0A7S3UCI3"/>
<dbReference type="GO" id="GO:0000049">
    <property type="term" value="F:tRNA binding"/>
    <property type="evidence" value="ECO:0007669"/>
    <property type="project" value="TreeGrafter"/>
</dbReference>
<dbReference type="GO" id="GO:0032259">
    <property type="term" value="P:methylation"/>
    <property type="evidence" value="ECO:0007669"/>
    <property type="project" value="UniProtKB-KW"/>
</dbReference>
<dbReference type="PROSITE" id="PS01231">
    <property type="entry name" value="TRMA_2"/>
    <property type="match status" value="1"/>
</dbReference>
<dbReference type="GO" id="GO:0008033">
    <property type="term" value="P:tRNA processing"/>
    <property type="evidence" value="ECO:0007669"/>
    <property type="project" value="UniProtKB-KW"/>
</dbReference>
<dbReference type="InterPro" id="IPR030391">
    <property type="entry name" value="MeTrfase_TrmA_CS"/>
</dbReference>
<dbReference type="InterPro" id="IPR029063">
    <property type="entry name" value="SAM-dependent_MTases_sf"/>
</dbReference>
<sequence>MQSNTARATANASATFLKAPVMRAAPETYAKQLEEKRKVLAALLRWPTEHIQVHESRPTHYRARAEFRVWHAQEKLFYAMFGSAEPGARPAPVQVEEFTIGSMLMNALMVPLMEHIKDNHTMRKKLFQCNFHTTVHGEAMVTMVYHRKLDQAWQAEAERIRNTLAEDAGMSRDALSLIGRSKKQKIVLGDDFVLEKFHVDGAEYTYKQFEGCFSQPNAGMCQHMLKWAKEVTRNLQGGDLLELYCGNGNFTVALASNFRSCLATEISKRSVAAAKDNIAMNDATNVEVVRMSSEEFTEAYHAGTTVKGVDMTGYNFTTVLVDPPRAGLDPDTEKLVCEFDNIVYVSCNPHTLRKNLDHISKTHIIRHVAMFDQFPYTEHTECGVFLVKKAREGPAEDALPEP</sequence>
<feature type="active site" evidence="6">
    <location>
        <position position="347"/>
    </location>
</feature>
<feature type="binding site" evidence="5">
    <location>
        <position position="265"/>
    </location>
    <ligand>
        <name>S-adenosyl-L-methionine</name>
        <dbReference type="ChEBI" id="CHEBI:59789"/>
    </ligand>
</feature>
<keyword evidence="2 5" id="KW-0808">Transferase</keyword>
<dbReference type="PROSITE" id="PS51687">
    <property type="entry name" value="SAM_MT_RNA_M5U"/>
    <property type="match status" value="1"/>
</dbReference>
<dbReference type="SUPFAM" id="SSF53335">
    <property type="entry name" value="S-adenosyl-L-methionine-dependent methyltransferases"/>
    <property type="match status" value="1"/>
</dbReference>
<dbReference type="CDD" id="cd02440">
    <property type="entry name" value="AdoMet_MTases"/>
    <property type="match status" value="1"/>
</dbReference>
<gene>
    <name evidence="7" type="ORF">PSAL00342_LOCUS4226</name>
</gene>
<dbReference type="Gene3D" id="3.40.50.150">
    <property type="entry name" value="Vaccinia Virus protein VP39"/>
    <property type="match status" value="1"/>
</dbReference>
<feature type="binding site" evidence="5">
    <location>
        <position position="322"/>
    </location>
    <ligand>
        <name>S-adenosyl-L-methionine</name>
        <dbReference type="ChEBI" id="CHEBI:59789"/>
    </ligand>
</feature>
<dbReference type="GO" id="GO:0005829">
    <property type="term" value="C:cytosol"/>
    <property type="evidence" value="ECO:0007669"/>
    <property type="project" value="TreeGrafter"/>
</dbReference>
<feature type="binding site" evidence="5">
    <location>
        <position position="244"/>
    </location>
    <ligand>
        <name>S-adenosyl-L-methionine</name>
        <dbReference type="ChEBI" id="CHEBI:59789"/>
    </ligand>
</feature>
<organism evidence="7">
    <name type="scientific">Picocystis salinarum</name>
    <dbReference type="NCBI Taxonomy" id="88271"/>
    <lineage>
        <taxon>Eukaryota</taxon>
        <taxon>Viridiplantae</taxon>
        <taxon>Chlorophyta</taxon>
        <taxon>Picocystophyceae</taxon>
        <taxon>Picocystales</taxon>
        <taxon>Picocystaceae</taxon>
        <taxon>Picocystis</taxon>
    </lineage>
</organism>
<dbReference type="HAMAP" id="MF_01011">
    <property type="entry name" value="RNA_methyltr_TrmA"/>
    <property type="match status" value="1"/>
</dbReference>
<dbReference type="InterPro" id="IPR011869">
    <property type="entry name" value="TrmA_MeTrfase"/>
</dbReference>
<keyword evidence="4" id="KW-0819">tRNA processing</keyword>
<evidence type="ECO:0000256" key="2">
    <source>
        <dbReference type="ARBA" id="ARBA00022679"/>
    </source>
</evidence>
<dbReference type="NCBIfam" id="TIGR02143">
    <property type="entry name" value="trmA_only"/>
    <property type="match status" value="1"/>
</dbReference>
<dbReference type="GO" id="GO:0009451">
    <property type="term" value="P:RNA modification"/>
    <property type="evidence" value="ECO:0007669"/>
    <property type="project" value="UniProtKB-ARBA"/>
</dbReference>
<dbReference type="Pfam" id="PF05958">
    <property type="entry name" value="tRNA_U5-meth_tr"/>
    <property type="match status" value="1"/>
</dbReference>
<feature type="active site" description="Nucleophile" evidence="5">
    <location>
        <position position="347"/>
    </location>
</feature>
<accession>A0A7S3UCI3</accession>
<dbReference type="InterPro" id="IPR010280">
    <property type="entry name" value="U5_MeTrfase_fam"/>
</dbReference>
<keyword evidence="1 5" id="KW-0489">Methyltransferase</keyword>
<evidence type="ECO:0000256" key="5">
    <source>
        <dbReference type="PROSITE-ProRule" id="PRU01024"/>
    </source>
</evidence>
<name>A0A7S3UCI3_9CHLO</name>
<dbReference type="PANTHER" id="PTHR47790:SF2">
    <property type="entry name" value="TRNA_TMRNA (URACIL-C(5))-METHYLTRANSFERASE"/>
    <property type="match status" value="1"/>
</dbReference>
<feature type="binding site" evidence="5">
    <location>
        <position position="215"/>
    </location>
    <ligand>
        <name>S-adenosyl-L-methionine</name>
        <dbReference type="ChEBI" id="CHEBI:59789"/>
    </ligand>
</feature>
<dbReference type="FunFam" id="2.40.50.1070:FF:000001">
    <property type="entry name" value="tRNA/tmRNA (uracil-C(5))-methyltransferase"/>
    <property type="match status" value="1"/>
</dbReference>
<dbReference type="InterPro" id="IPR030390">
    <property type="entry name" value="MeTrfase_TrmA_AS"/>
</dbReference>
<evidence type="ECO:0000313" key="7">
    <source>
        <dbReference type="EMBL" id="CAE0610391.1"/>
    </source>
</evidence>
<evidence type="ECO:0008006" key="8">
    <source>
        <dbReference type="Google" id="ProtNLM"/>
    </source>
</evidence>
<evidence type="ECO:0000256" key="4">
    <source>
        <dbReference type="ARBA" id="ARBA00022694"/>
    </source>
</evidence>
<comment type="similarity">
    <text evidence="5">Belongs to the class I-like SAM-binding methyltransferase superfamily. RNA M5U methyltransferase family.</text>
</comment>
<dbReference type="GO" id="GO:0030697">
    <property type="term" value="F:tRNA (uracil(54)-C5)-methyltransferase activity, S-adenosyl methionine-dependent"/>
    <property type="evidence" value="ECO:0007669"/>
    <property type="project" value="InterPro"/>
</dbReference>
<evidence type="ECO:0000256" key="6">
    <source>
        <dbReference type="PROSITE-ProRule" id="PRU10015"/>
    </source>
</evidence>
<dbReference type="PANTHER" id="PTHR47790">
    <property type="entry name" value="TRNA/TMRNA (URACIL-C(5))-METHYLTRANSFERASE"/>
    <property type="match status" value="1"/>
</dbReference>
<proteinExistence type="inferred from homology"/>
<reference evidence="7" key="1">
    <citation type="submission" date="2021-01" db="EMBL/GenBank/DDBJ databases">
        <authorList>
            <person name="Corre E."/>
            <person name="Pelletier E."/>
            <person name="Niang G."/>
            <person name="Scheremetjew M."/>
            <person name="Finn R."/>
            <person name="Kale V."/>
            <person name="Holt S."/>
            <person name="Cochrane G."/>
            <person name="Meng A."/>
            <person name="Brown T."/>
            <person name="Cohen L."/>
        </authorList>
    </citation>
    <scope>NUCLEOTIDE SEQUENCE</scope>
    <source>
        <strain evidence="7">CCMP1897</strain>
    </source>
</reference>
<dbReference type="Gene3D" id="2.40.50.1070">
    <property type="match status" value="1"/>
</dbReference>
<evidence type="ECO:0000256" key="1">
    <source>
        <dbReference type="ARBA" id="ARBA00022603"/>
    </source>
</evidence>
<evidence type="ECO:0000256" key="3">
    <source>
        <dbReference type="ARBA" id="ARBA00022691"/>
    </source>
</evidence>